<protein>
    <submittedName>
        <fullName evidence="1">Uncharacterized protein</fullName>
    </submittedName>
</protein>
<comment type="caution">
    <text evidence="1">The sequence shown here is derived from an EMBL/GenBank/DDBJ whole genome shotgun (WGS) entry which is preliminary data.</text>
</comment>
<evidence type="ECO:0000313" key="2">
    <source>
        <dbReference type="Proteomes" id="UP000828941"/>
    </source>
</evidence>
<reference evidence="1 2" key="1">
    <citation type="journal article" date="2022" name="DNA Res.">
        <title>Chromosomal-level genome assembly of the orchid tree Bauhinia variegata (Leguminosae; Cercidoideae) supports the allotetraploid origin hypothesis of Bauhinia.</title>
        <authorList>
            <person name="Zhong Y."/>
            <person name="Chen Y."/>
            <person name="Zheng D."/>
            <person name="Pang J."/>
            <person name="Liu Y."/>
            <person name="Luo S."/>
            <person name="Meng S."/>
            <person name="Qian L."/>
            <person name="Wei D."/>
            <person name="Dai S."/>
            <person name="Zhou R."/>
        </authorList>
    </citation>
    <scope>NUCLEOTIDE SEQUENCE [LARGE SCALE GENOMIC DNA]</scope>
    <source>
        <strain evidence="1">BV-YZ2020</strain>
    </source>
</reference>
<sequence length="218" mass="24440">MTEPKSSCKIVKKRESENGPKLSNKPLRKQQRKGENPTRVPDHSSNFGHSNSWISKRIACKLEAADDDVILLDAEKAGSARPNGFGDFKTCTDGPTRERPAVDSLADNCGKRAASTNVQTHDNDSTLANGHPSLLSDGSQSSDRTLADCVKTIRWLEREGYIKREFRLKFLTWFSMRSTEQERRVANTFIHTLMDDPTSLAEQLVDTFSDVIKQEAQK</sequence>
<proteinExistence type="predicted"/>
<dbReference type="Proteomes" id="UP000828941">
    <property type="component" value="Chromosome 5"/>
</dbReference>
<evidence type="ECO:0000313" key="1">
    <source>
        <dbReference type="EMBL" id="KAI4345858.1"/>
    </source>
</evidence>
<keyword evidence="2" id="KW-1185">Reference proteome</keyword>
<dbReference type="EMBL" id="CM039430">
    <property type="protein sequence ID" value="KAI4345858.1"/>
    <property type="molecule type" value="Genomic_DNA"/>
</dbReference>
<accession>A0ACB9PBT3</accession>
<gene>
    <name evidence="1" type="ORF">L6164_012947</name>
</gene>
<organism evidence="1 2">
    <name type="scientific">Bauhinia variegata</name>
    <name type="common">Purple orchid tree</name>
    <name type="synonym">Phanera variegata</name>
    <dbReference type="NCBI Taxonomy" id="167791"/>
    <lineage>
        <taxon>Eukaryota</taxon>
        <taxon>Viridiplantae</taxon>
        <taxon>Streptophyta</taxon>
        <taxon>Embryophyta</taxon>
        <taxon>Tracheophyta</taxon>
        <taxon>Spermatophyta</taxon>
        <taxon>Magnoliopsida</taxon>
        <taxon>eudicotyledons</taxon>
        <taxon>Gunneridae</taxon>
        <taxon>Pentapetalae</taxon>
        <taxon>rosids</taxon>
        <taxon>fabids</taxon>
        <taxon>Fabales</taxon>
        <taxon>Fabaceae</taxon>
        <taxon>Cercidoideae</taxon>
        <taxon>Cercideae</taxon>
        <taxon>Bauhiniinae</taxon>
        <taxon>Bauhinia</taxon>
    </lineage>
</organism>
<name>A0ACB9PBT3_BAUVA</name>